<organism evidence="1 2">
    <name type="scientific">Cyphomyrmex costatus</name>
    <dbReference type="NCBI Taxonomy" id="456900"/>
    <lineage>
        <taxon>Eukaryota</taxon>
        <taxon>Metazoa</taxon>
        <taxon>Ecdysozoa</taxon>
        <taxon>Arthropoda</taxon>
        <taxon>Hexapoda</taxon>
        <taxon>Insecta</taxon>
        <taxon>Pterygota</taxon>
        <taxon>Neoptera</taxon>
        <taxon>Endopterygota</taxon>
        <taxon>Hymenoptera</taxon>
        <taxon>Apocrita</taxon>
        <taxon>Aculeata</taxon>
        <taxon>Formicoidea</taxon>
        <taxon>Formicidae</taxon>
        <taxon>Myrmicinae</taxon>
        <taxon>Cyphomyrmex</taxon>
    </lineage>
</organism>
<dbReference type="EMBL" id="KQ977459">
    <property type="protein sequence ID" value="KYN02557.1"/>
    <property type="molecule type" value="Genomic_DNA"/>
</dbReference>
<gene>
    <name evidence="1" type="ORF">ALC62_06598</name>
</gene>
<dbReference type="Proteomes" id="UP000078542">
    <property type="component" value="Unassembled WGS sequence"/>
</dbReference>
<accession>A0A151IIR8</accession>
<evidence type="ECO:0008006" key="3">
    <source>
        <dbReference type="Google" id="ProtNLM"/>
    </source>
</evidence>
<name>A0A151IIR8_9HYME</name>
<sequence>ISISDTAAIAAARYSTQQSNCDTNTVSRLMSNNCMQCGTGSIHIKFIPRTLNIDFRMPTRGEFIRNIIEIPSTTLILPLQEPTNRLPIQYDSPMIEKSLDLPTNEKVIEKQAVNMIRIRHKKMKKHKRKKFRKKMKFIMEKIRLKRRQKKEKLFQAELVAKIKEAEAFDAKEYVNERLSLLNKKFLQRTYRGEILPPEMIKQFIDEKIAKKEAKRNKPRLTL</sequence>
<feature type="non-terminal residue" evidence="1">
    <location>
        <position position="1"/>
    </location>
</feature>
<evidence type="ECO:0000313" key="2">
    <source>
        <dbReference type="Proteomes" id="UP000078542"/>
    </source>
</evidence>
<dbReference type="AlphaFoldDB" id="A0A151IIR8"/>
<evidence type="ECO:0000313" key="1">
    <source>
        <dbReference type="EMBL" id="KYN02557.1"/>
    </source>
</evidence>
<proteinExistence type="predicted"/>
<protein>
    <recommendedName>
        <fullName evidence="3">Mitochondrial mRNA-processing protein COX24 C-terminal domain-containing protein</fullName>
    </recommendedName>
</protein>
<reference evidence="1 2" key="1">
    <citation type="submission" date="2016-03" db="EMBL/GenBank/DDBJ databases">
        <title>Cyphomyrmex costatus WGS genome.</title>
        <authorList>
            <person name="Nygaard S."/>
            <person name="Hu H."/>
            <person name="Boomsma J."/>
            <person name="Zhang G."/>
        </authorList>
    </citation>
    <scope>NUCLEOTIDE SEQUENCE [LARGE SCALE GENOMIC DNA]</scope>
    <source>
        <strain evidence="1">MS0001</strain>
        <tissue evidence="1">Whole body</tissue>
    </source>
</reference>
<keyword evidence="2" id="KW-1185">Reference proteome</keyword>
<dbReference type="STRING" id="456900.A0A151IIR8"/>